<sequence>MTITPRMLRWFGEALLILVLCWWAYSQGVGKTNEAWESRMEAAQKAADENTKSIEQSMLNAIEEVKKDADGQLAAQASRIAAADAQSRSLRVQVSGLRDQLIAEGASAGRERNASNAAAVVLAELYGSCVADRQELAAAFDRSHTAGLTCQKSYAIVRSVGSAPSP</sequence>
<dbReference type="OrthoDB" id="12063at10239"/>
<accession>A0A0H5B3B6</accession>
<evidence type="ECO:0000313" key="2">
    <source>
        <dbReference type="Proteomes" id="UP000203732"/>
    </source>
</evidence>
<proteinExistence type="predicted"/>
<name>A0A0H5B3B6_BPK21</name>
<keyword evidence="2" id="KW-1185">Reference proteome</keyword>
<dbReference type="GeneID" id="26645309"/>
<organismHost>
    <name type="scientific">Pseudomonas aeruginosa</name>
    <dbReference type="NCBI Taxonomy" id="287"/>
</organismHost>
<dbReference type="InterPro" id="IPR019659">
    <property type="entry name" value="DUF2514"/>
</dbReference>
<protein>
    <recommendedName>
        <fullName evidence="3">DUF2514 domain-containing protein</fullName>
    </recommendedName>
</protein>
<reference evidence="1 2" key="1">
    <citation type="submission" date="2015-07" db="EMBL/GenBank/DDBJ databases">
        <title>Characterization of Pseudomonas aeruginosa phage KPP21 belonging to family Podoviridae genus N4-like viruses, isolated in Japan.</title>
        <authorList>
            <person name="Shigehisa R."/>
            <person name="Uchiyama J."/>
            <person name="Kato S."/>
            <person name="Takemura-Uchiyama I."/>
            <person name="Ujihara T."/>
            <person name="Sakaguchi Y."/>
            <person name="Okamoto N."/>
            <person name="Shimakura H."/>
            <person name="Daibata M."/>
            <person name="Sakaguchi M."/>
            <person name="Matsuzaki S."/>
        </authorList>
    </citation>
    <scope>NUCLEOTIDE SEQUENCE [LARGE SCALE GENOMIC DNA]</scope>
</reference>
<dbReference type="KEGG" id="vg:26645309"/>
<dbReference type="Proteomes" id="UP000203732">
    <property type="component" value="Segment"/>
</dbReference>
<dbReference type="Pfam" id="PF10721">
    <property type="entry name" value="DUF2514"/>
    <property type="match status" value="1"/>
</dbReference>
<organism evidence="1 2">
    <name type="scientific">Pseudomonas phage KPP21</name>
    <dbReference type="NCBI Taxonomy" id="1678082"/>
    <lineage>
        <taxon>Viruses</taxon>
        <taxon>Duplodnaviria</taxon>
        <taxon>Heunggongvirae</taxon>
        <taxon>Uroviricota</taxon>
        <taxon>Caudoviricetes</taxon>
        <taxon>Schitoviridae</taxon>
        <taxon>Migulavirinae</taxon>
        <taxon>Luzseptimavirus</taxon>
        <taxon>Luzseptimavirus KPP21</taxon>
    </lineage>
</organism>
<evidence type="ECO:0008006" key="3">
    <source>
        <dbReference type="Google" id="ProtNLM"/>
    </source>
</evidence>
<dbReference type="RefSeq" id="YP_009219042.1">
    <property type="nucleotide sequence ID" value="NC_029017.1"/>
</dbReference>
<dbReference type="EMBL" id="LC064302">
    <property type="protein sequence ID" value="BAR94652.1"/>
    <property type="molecule type" value="Genomic_DNA"/>
</dbReference>
<evidence type="ECO:0000313" key="1">
    <source>
        <dbReference type="EMBL" id="BAR94652.1"/>
    </source>
</evidence>